<reference evidence="1 2" key="1">
    <citation type="submission" date="2016-10" db="EMBL/GenBank/DDBJ databases">
        <authorList>
            <person name="de Groot N.N."/>
        </authorList>
    </citation>
    <scope>NUCLEOTIDE SEQUENCE [LARGE SCALE GENOMIC DNA]</scope>
    <source>
        <strain evidence="1 2">S3b</strain>
    </source>
</reference>
<accession>A0A1H2VDX0</accession>
<dbReference type="Proteomes" id="UP000182429">
    <property type="component" value="Unassembled WGS sequence"/>
</dbReference>
<evidence type="ECO:0000313" key="2">
    <source>
        <dbReference type="Proteomes" id="UP000182429"/>
    </source>
</evidence>
<protein>
    <submittedName>
        <fullName evidence="1">Uncharacterized protein</fullName>
    </submittedName>
</protein>
<gene>
    <name evidence="1" type="ORF">SAMN04487759_1322</name>
</gene>
<proteinExistence type="predicted"/>
<dbReference type="OrthoDB" id="2083348at2"/>
<dbReference type="AlphaFoldDB" id="A0A1H2VDX0"/>
<dbReference type="EMBL" id="FNNF01000032">
    <property type="protein sequence ID" value="SDW66492.1"/>
    <property type="molecule type" value="Genomic_DNA"/>
</dbReference>
<evidence type="ECO:0000313" key="1">
    <source>
        <dbReference type="EMBL" id="SDW66492.1"/>
    </source>
</evidence>
<dbReference type="RefSeq" id="WP_074687006.1">
    <property type="nucleotide sequence ID" value="NZ_FNNF01000032.1"/>
</dbReference>
<organism evidence="1 2">
    <name type="scientific">Kandleria vitulina</name>
    <dbReference type="NCBI Taxonomy" id="1630"/>
    <lineage>
        <taxon>Bacteria</taxon>
        <taxon>Bacillati</taxon>
        <taxon>Bacillota</taxon>
        <taxon>Erysipelotrichia</taxon>
        <taxon>Erysipelotrichales</taxon>
        <taxon>Coprobacillaceae</taxon>
        <taxon>Kandleria</taxon>
    </lineage>
</organism>
<name>A0A1H2VDX0_9FIRM</name>
<sequence>MGKLSIEMATLVDMYKKQRENSINQAKSLLKNIASQVPYIMNTYTLEGRQELLRNKSKVIDKNVIEPWYAFNKKLNKLANDRIAIVKNEVIKEPARSSDYQVKIQNAIAFIKSYGSELSDQEAFDVLKDFIDDFEIMKQFENIIQHQGSMGGTRYFDTQSFHKTFGRYHTMKRLLDKFNEIEAEAKDIFVRPRTSKFVLFQLGMDNVSFPDDSYDEMNSHDLIVRYARELEELLSAYKELGNS</sequence>